<name>A0A5D2DDB7_GOSDA</name>
<reference evidence="1 2" key="1">
    <citation type="submission" date="2019-06" db="EMBL/GenBank/DDBJ databases">
        <title>WGS assembly of Gossypium darwinii.</title>
        <authorList>
            <person name="Chen Z.J."/>
            <person name="Sreedasyam A."/>
            <person name="Ando A."/>
            <person name="Song Q."/>
            <person name="De L."/>
            <person name="Hulse-Kemp A."/>
            <person name="Ding M."/>
            <person name="Ye W."/>
            <person name="Kirkbride R."/>
            <person name="Jenkins J."/>
            <person name="Plott C."/>
            <person name="Lovell J."/>
            <person name="Lin Y.-M."/>
            <person name="Vaughn R."/>
            <person name="Liu B."/>
            <person name="Li W."/>
            <person name="Simpson S."/>
            <person name="Scheffler B."/>
            <person name="Saski C."/>
            <person name="Grover C."/>
            <person name="Hu G."/>
            <person name="Conover J."/>
            <person name="Carlson J."/>
            <person name="Shu S."/>
            <person name="Boston L."/>
            <person name="Williams M."/>
            <person name="Peterson D."/>
            <person name="Mcgee K."/>
            <person name="Jones D."/>
            <person name="Wendel J."/>
            <person name="Stelly D."/>
            <person name="Grimwood J."/>
            <person name="Schmutz J."/>
        </authorList>
    </citation>
    <scope>NUCLEOTIDE SEQUENCE [LARGE SCALE GENOMIC DNA]</scope>
    <source>
        <strain evidence="1">1808015.09</strain>
    </source>
</reference>
<dbReference type="SUPFAM" id="SSF56219">
    <property type="entry name" value="DNase I-like"/>
    <property type="match status" value="1"/>
</dbReference>
<organism evidence="1 2">
    <name type="scientific">Gossypium darwinii</name>
    <name type="common">Darwin's cotton</name>
    <name type="synonym">Gossypium barbadense var. darwinii</name>
    <dbReference type="NCBI Taxonomy" id="34276"/>
    <lineage>
        <taxon>Eukaryota</taxon>
        <taxon>Viridiplantae</taxon>
        <taxon>Streptophyta</taxon>
        <taxon>Embryophyta</taxon>
        <taxon>Tracheophyta</taxon>
        <taxon>Spermatophyta</taxon>
        <taxon>Magnoliopsida</taxon>
        <taxon>eudicotyledons</taxon>
        <taxon>Gunneridae</taxon>
        <taxon>Pentapetalae</taxon>
        <taxon>rosids</taxon>
        <taxon>malvids</taxon>
        <taxon>Malvales</taxon>
        <taxon>Malvaceae</taxon>
        <taxon>Malvoideae</taxon>
        <taxon>Gossypium</taxon>
    </lineage>
</organism>
<protein>
    <recommendedName>
        <fullName evidence="3">Endonuclease/exonuclease/phosphatase domain-containing protein</fullName>
    </recommendedName>
</protein>
<sequence>MNLQVYVATKNFFDTTVETEKGTFVYGHPYVKGKLEVWEAIKELNHWCNKAWCCIGDFNDVRFNYEKQGGNPIDASRAWEFNKFISGCNLFDLPIQGGEFTWADNRDNKSYVMLDGVIGSRTV</sequence>
<evidence type="ECO:0000313" key="1">
    <source>
        <dbReference type="EMBL" id="TYG79801.1"/>
    </source>
</evidence>
<dbReference type="EMBL" id="CM017702">
    <property type="protein sequence ID" value="TYG79801.1"/>
    <property type="molecule type" value="Genomic_DNA"/>
</dbReference>
<accession>A0A5D2DDB7</accession>
<gene>
    <name evidence="1" type="ORF">ES288_D02G166200v1</name>
</gene>
<dbReference type="Proteomes" id="UP000323506">
    <property type="component" value="Chromosome D02"/>
</dbReference>
<dbReference type="AlphaFoldDB" id="A0A5D2DDB7"/>
<dbReference type="InterPro" id="IPR036691">
    <property type="entry name" value="Endo/exonu/phosph_ase_sf"/>
</dbReference>
<keyword evidence="2" id="KW-1185">Reference proteome</keyword>
<dbReference type="Gene3D" id="3.60.10.10">
    <property type="entry name" value="Endonuclease/exonuclease/phosphatase"/>
    <property type="match status" value="1"/>
</dbReference>
<proteinExistence type="predicted"/>
<evidence type="ECO:0000313" key="2">
    <source>
        <dbReference type="Proteomes" id="UP000323506"/>
    </source>
</evidence>
<evidence type="ECO:0008006" key="3">
    <source>
        <dbReference type="Google" id="ProtNLM"/>
    </source>
</evidence>